<dbReference type="AlphaFoldDB" id="A0A6L5WLL4"/>
<sequence length="236" mass="27348">MLPNTPQDYPTGFAVPIWYAHLIEQVGEEAIEKLGFYPNERLLESAKALVAKQDQTLANFFSQKIFWGIFYKSNGSDEEALAVNNRRIIPLVWFRQIADSKFASSLKEIAKIAKNDLEQLIYEAILYQEFFELQILIKDESIAWLKNNATKSEILRHHGFNEMLGYKYFLKRVREGLMFSDKTYENGFDERKLPKFSQMVADGDGVFLPCSLLKNELHFGGGNWQIEYEFVADGDY</sequence>
<comment type="caution">
    <text evidence="1">The sequence shown here is derived from an EMBL/GenBank/DDBJ whole genome shotgun (WGS) entry which is preliminary data.</text>
</comment>
<evidence type="ECO:0000313" key="2">
    <source>
        <dbReference type="Proteomes" id="UP000476338"/>
    </source>
</evidence>
<proteinExistence type="predicted"/>
<dbReference type="Proteomes" id="UP000476338">
    <property type="component" value="Unassembled WGS sequence"/>
</dbReference>
<protein>
    <submittedName>
        <fullName evidence="1">Uncharacterized protein</fullName>
    </submittedName>
</protein>
<accession>A0A6L5WLL4</accession>
<reference evidence="1 2" key="1">
    <citation type="submission" date="2019-09" db="EMBL/GenBank/DDBJ databases">
        <authorList>
            <person name="Silva M."/>
            <person name="Pereira G."/>
            <person name="Lopes-Da-Costa L."/>
            <person name="Silva E."/>
        </authorList>
    </citation>
    <scope>NUCLEOTIDE SEQUENCE [LARGE SCALE GENOMIC DNA]</scope>
    <source>
        <strain evidence="1 2">FMV-PI01</strain>
    </source>
</reference>
<reference evidence="1 2" key="2">
    <citation type="submission" date="2020-03" db="EMBL/GenBank/DDBJ databases">
        <title>Campylobacter portucalensis sp. nov., a new species of Campylobacter isolated from the reproductive tract of bulls.</title>
        <authorList>
            <person name="Silva M.F."/>
            <person name="Pereira G."/>
            <person name="Carneiro C."/>
            <person name="Hemphill A."/>
            <person name="Mateus L."/>
            <person name="Lopes-Da-Costa L."/>
            <person name="Silva E."/>
        </authorList>
    </citation>
    <scope>NUCLEOTIDE SEQUENCE [LARGE SCALE GENOMIC DNA]</scope>
    <source>
        <strain evidence="1 2">FMV-PI01</strain>
    </source>
</reference>
<evidence type="ECO:0000313" key="1">
    <source>
        <dbReference type="EMBL" id="MSN96905.1"/>
    </source>
</evidence>
<keyword evidence="2" id="KW-1185">Reference proteome</keyword>
<dbReference type="EMBL" id="VWSJ01000027">
    <property type="protein sequence ID" value="MSN96905.1"/>
    <property type="molecule type" value="Genomic_DNA"/>
</dbReference>
<name>A0A6L5WLL4_9BACT</name>
<dbReference type="RefSeq" id="WP_154571162.1">
    <property type="nucleotide sequence ID" value="NZ_VWSJ01000027.1"/>
</dbReference>
<organism evidence="1 2">
    <name type="scientific">Campylobacter portucalensis</name>
    <dbReference type="NCBI Taxonomy" id="2608384"/>
    <lineage>
        <taxon>Bacteria</taxon>
        <taxon>Pseudomonadati</taxon>
        <taxon>Campylobacterota</taxon>
        <taxon>Epsilonproteobacteria</taxon>
        <taxon>Campylobacterales</taxon>
        <taxon>Campylobacteraceae</taxon>
        <taxon>Campylobacter</taxon>
    </lineage>
</organism>
<gene>
    <name evidence="1" type="ORF">F1B92_06975</name>
</gene>